<dbReference type="InterPro" id="IPR036390">
    <property type="entry name" value="WH_DNA-bd_sf"/>
</dbReference>
<dbReference type="SUPFAM" id="SSF46785">
    <property type="entry name" value="Winged helix' DNA-binding domain"/>
    <property type="match status" value="1"/>
</dbReference>
<dbReference type="RefSeq" id="WP_348263978.1">
    <property type="nucleotide sequence ID" value="NZ_CP121196.1"/>
</dbReference>
<sequence>MKKTESRFDLPQGTLDLLILRVVALGPIHGYAIAQRIQQISREALQVQQGSLYPALHRLEYKKFLAANWQATETGREAKFYELTAKGRAHLRTETENWKRLTDLVDLIFRGTVEEIS</sequence>
<gene>
    <name evidence="2" type="ORF">P8935_05465</name>
</gene>
<dbReference type="InterPro" id="IPR036388">
    <property type="entry name" value="WH-like_DNA-bd_sf"/>
</dbReference>
<dbReference type="Gene3D" id="1.10.10.10">
    <property type="entry name" value="Winged helix-like DNA-binding domain superfamily/Winged helix DNA-binding domain"/>
    <property type="match status" value="1"/>
</dbReference>
<dbReference type="Pfam" id="PF03551">
    <property type="entry name" value="PadR"/>
    <property type="match status" value="1"/>
</dbReference>
<dbReference type="PANTHER" id="PTHR33169:SF14">
    <property type="entry name" value="TRANSCRIPTIONAL REGULATOR RV3488"/>
    <property type="match status" value="1"/>
</dbReference>
<proteinExistence type="predicted"/>
<feature type="domain" description="Transcription regulator PadR N-terminal" evidence="1">
    <location>
        <begin position="19"/>
        <end position="92"/>
    </location>
</feature>
<dbReference type="InterPro" id="IPR005149">
    <property type="entry name" value="Tscrpt_reg_PadR_N"/>
</dbReference>
<dbReference type="InterPro" id="IPR052509">
    <property type="entry name" value="Metal_resp_DNA-bind_regulator"/>
</dbReference>
<dbReference type="NCBIfam" id="TIGR03433">
    <property type="entry name" value="padR_acidobact"/>
    <property type="match status" value="1"/>
</dbReference>
<evidence type="ECO:0000259" key="1">
    <source>
        <dbReference type="Pfam" id="PF03551"/>
    </source>
</evidence>
<organism evidence="2">
    <name type="scientific">Telmatobacter sp. DSM 110680</name>
    <dbReference type="NCBI Taxonomy" id="3036704"/>
    <lineage>
        <taxon>Bacteria</taxon>
        <taxon>Pseudomonadati</taxon>
        <taxon>Acidobacteriota</taxon>
        <taxon>Terriglobia</taxon>
        <taxon>Terriglobales</taxon>
        <taxon>Acidobacteriaceae</taxon>
        <taxon>Telmatobacter</taxon>
    </lineage>
</organism>
<name>A0AAU7DM77_9BACT</name>
<dbReference type="AlphaFoldDB" id="A0AAU7DM77"/>
<dbReference type="PANTHER" id="PTHR33169">
    <property type="entry name" value="PADR-FAMILY TRANSCRIPTIONAL REGULATOR"/>
    <property type="match status" value="1"/>
</dbReference>
<dbReference type="InterPro" id="IPR017799">
    <property type="entry name" value="Tscrpt_reg_PadR_acidobac-type"/>
</dbReference>
<accession>A0AAU7DM77</accession>
<dbReference type="EMBL" id="CP121196">
    <property type="protein sequence ID" value="XBH18760.1"/>
    <property type="molecule type" value="Genomic_DNA"/>
</dbReference>
<protein>
    <submittedName>
        <fullName evidence="2">PadR family transcriptional regulator</fullName>
    </submittedName>
</protein>
<reference evidence="2" key="1">
    <citation type="submission" date="2023-03" db="EMBL/GenBank/DDBJ databases">
        <title>Edaphobacter sp.</title>
        <authorList>
            <person name="Huber K.J."/>
            <person name="Papendorf J."/>
            <person name="Pilke C."/>
            <person name="Bunk B."/>
            <person name="Sproeer C."/>
            <person name="Pester M."/>
        </authorList>
    </citation>
    <scope>NUCLEOTIDE SEQUENCE</scope>
    <source>
        <strain evidence="2">DSM 110680</strain>
    </source>
</reference>
<evidence type="ECO:0000313" key="2">
    <source>
        <dbReference type="EMBL" id="XBH18760.1"/>
    </source>
</evidence>